<proteinExistence type="predicted"/>
<dbReference type="AlphaFoldDB" id="A0A7W9MZZ4"/>
<feature type="domain" description="N-acetyltransferase" evidence="1">
    <location>
        <begin position="1"/>
        <end position="98"/>
    </location>
</feature>
<accession>A0A7W9MZZ4</accession>
<dbReference type="GO" id="GO:0016747">
    <property type="term" value="F:acyltransferase activity, transferring groups other than amino-acyl groups"/>
    <property type="evidence" value="ECO:0007669"/>
    <property type="project" value="InterPro"/>
</dbReference>
<name>A0A7W9MZZ4_9MICC</name>
<organism evidence="2 3">
    <name type="scientific">Micrococcus endophyticus</name>
    <dbReference type="NCBI Taxonomy" id="455343"/>
    <lineage>
        <taxon>Bacteria</taxon>
        <taxon>Bacillati</taxon>
        <taxon>Actinomycetota</taxon>
        <taxon>Actinomycetes</taxon>
        <taxon>Micrococcales</taxon>
        <taxon>Micrococcaceae</taxon>
        <taxon>Micrococcus</taxon>
    </lineage>
</organism>
<evidence type="ECO:0000313" key="3">
    <source>
        <dbReference type="Proteomes" id="UP000567246"/>
    </source>
</evidence>
<reference evidence="2 3" key="1">
    <citation type="submission" date="2020-08" db="EMBL/GenBank/DDBJ databases">
        <title>Sequencing the genomes of 1000 actinobacteria strains.</title>
        <authorList>
            <person name="Klenk H.-P."/>
        </authorList>
    </citation>
    <scope>NUCLEOTIDE SEQUENCE [LARGE SCALE GENOMIC DNA]</scope>
    <source>
        <strain evidence="2 3">DSM 17945</strain>
    </source>
</reference>
<dbReference type="RefSeq" id="WP_221432937.1">
    <property type="nucleotide sequence ID" value="NZ_BAABAG010000003.1"/>
</dbReference>
<sequence length="99" mass="10631">MLDERGPRVDQALEARHPAEPHWYLGLLTVAPDAQVGGVGSALVRAGLARADADGLPAYLECERHREAYYARFGVARTPTVEIDDGAPAHLGMWRPAGG</sequence>
<dbReference type="CDD" id="cd04301">
    <property type="entry name" value="NAT_SF"/>
    <property type="match status" value="1"/>
</dbReference>
<dbReference type="Gene3D" id="3.40.630.30">
    <property type="match status" value="1"/>
</dbReference>
<dbReference type="Pfam" id="PF00583">
    <property type="entry name" value="Acetyltransf_1"/>
    <property type="match status" value="1"/>
</dbReference>
<dbReference type="Proteomes" id="UP000567246">
    <property type="component" value="Unassembled WGS sequence"/>
</dbReference>
<keyword evidence="2" id="KW-0808">Transferase</keyword>
<dbReference type="InterPro" id="IPR052523">
    <property type="entry name" value="Trichothecene_AcTrans"/>
</dbReference>
<dbReference type="InterPro" id="IPR000182">
    <property type="entry name" value="GNAT_dom"/>
</dbReference>
<keyword evidence="3" id="KW-1185">Reference proteome</keyword>
<dbReference type="SUPFAM" id="SSF55729">
    <property type="entry name" value="Acyl-CoA N-acyltransferases (Nat)"/>
    <property type="match status" value="1"/>
</dbReference>
<dbReference type="InterPro" id="IPR016181">
    <property type="entry name" value="Acyl_CoA_acyltransferase"/>
</dbReference>
<dbReference type="PROSITE" id="PS51186">
    <property type="entry name" value="GNAT"/>
    <property type="match status" value="1"/>
</dbReference>
<evidence type="ECO:0000313" key="2">
    <source>
        <dbReference type="EMBL" id="MBB5847517.1"/>
    </source>
</evidence>
<comment type="caution">
    <text evidence="2">The sequence shown here is derived from an EMBL/GenBank/DDBJ whole genome shotgun (WGS) entry which is preliminary data.</text>
</comment>
<dbReference type="EMBL" id="JACHMW010000001">
    <property type="protein sequence ID" value="MBB5847517.1"/>
    <property type="molecule type" value="Genomic_DNA"/>
</dbReference>
<gene>
    <name evidence="2" type="ORF">HDA33_000081</name>
</gene>
<dbReference type="PANTHER" id="PTHR42791:SF1">
    <property type="entry name" value="N-ACETYLTRANSFERASE DOMAIN-CONTAINING PROTEIN"/>
    <property type="match status" value="1"/>
</dbReference>
<dbReference type="PANTHER" id="PTHR42791">
    <property type="entry name" value="GNAT FAMILY ACETYLTRANSFERASE"/>
    <property type="match status" value="1"/>
</dbReference>
<protein>
    <submittedName>
        <fullName evidence="2">Putative N-acetyltransferase YhbS</fullName>
    </submittedName>
</protein>
<evidence type="ECO:0000259" key="1">
    <source>
        <dbReference type="PROSITE" id="PS51186"/>
    </source>
</evidence>